<proteinExistence type="predicted"/>
<dbReference type="PANTHER" id="PTHR14226">
    <property type="entry name" value="NEUROPATHY TARGET ESTERASE/SWISS CHEESE D.MELANOGASTER"/>
    <property type="match status" value="1"/>
</dbReference>
<evidence type="ECO:0000259" key="4">
    <source>
        <dbReference type="PROSITE" id="PS51635"/>
    </source>
</evidence>
<dbReference type="InterPro" id="IPR016035">
    <property type="entry name" value="Acyl_Trfase/lysoPLipase"/>
</dbReference>
<dbReference type="GO" id="GO:0016042">
    <property type="term" value="P:lipid catabolic process"/>
    <property type="evidence" value="ECO:0007669"/>
    <property type="project" value="UniProtKB-KW"/>
</dbReference>
<keyword evidence="3" id="KW-0443">Lipid metabolism</keyword>
<evidence type="ECO:0000256" key="1">
    <source>
        <dbReference type="ARBA" id="ARBA00022801"/>
    </source>
</evidence>
<evidence type="ECO:0000313" key="5">
    <source>
        <dbReference type="EMBL" id="CUV10442.1"/>
    </source>
</evidence>
<keyword evidence="2" id="KW-0442">Lipid degradation</keyword>
<gene>
    <name evidence="5" type="ORF">MGWOODY_Mmi480</name>
</gene>
<dbReference type="PANTHER" id="PTHR14226:SF29">
    <property type="entry name" value="NEUROPATHY TARGET ESTERASE SWS"/>
    <property type="match status" value="1"/>
</dbReference>
<evidence type="ECO:0000256" key="2">
    <source>
        <dbReference type="ARBA" id="ARBA00022963"/>
    </source>
</evidence>
<evidence type="ECO:0000256" key="3">
    <source>
        <dbReference type="ARBA" id="ARBA00023098"/>
    </source>
</evidence>
<feature type="domain" description="PNPLA" evidence="4">
    <location>
        <begin position="8"/>
        <end position="197"/>
    </location>
</feature>
<reference evidence="5" key="1">
    <citation type="submission" date="2015-10" db="EMBL/GenBank/DDBJ databases">
        <authorList>
            <person name="Gilbert D.G."/>
        </authorList>
    </citation>
    <scope>NUCLEOTIDE SEQUENCE</scope>
</reference>
<dbReference type="InterPro" id="IPR002641">
    <property type="entry name" value="PNPLA_dom"/>
</dbReference>
<dbReference type="Gene3D" id="3.40.1090.10">
    <property type="entry name" value="Cytosolic phospholipase A2 catalytic domain"/>
    <property type="match status" value="1"/>
</dbReference>
<accession>A0A160VIP9</accession>
<dbReference type="AlphaFoldDB" id="A0A160VIP9"/>
<dbReference type="Pfam" id="PF01734">
    <property type="entry name" value="Patatin"/>
    <property type="match status" value="1"/>
</dbReference>
<sequence>MSNQTIGLALGGGGARGGAHIGALQVLHNSNIYPTMIAGTSAGSTIGAMYAASLDPDWMKNRFKELISDGKVAALGDMQVAGERESSSIWGQVAQFFKDRIEIILAMNKLALMDSKNIREIIEFLLPVKTFAELQIPMIITATDIQTGQAVLHDSGDLVDAVVQSSTVPGIFTPKIKDDMYLVDGGAVMPLPVPALQGKVDYILALDISKTGLNKLDRYNMYSIITRAETIRGMHYTRTLADQADFVIHPDVGDTHWSRFDLFDQLIDTGRQAAEQQINLLKADLSRRKGWAYKFKQWVGQTG</sequence>
<protein>
    <submittedName>
        <fullName evidence="5">UPF0028 protein YchK</fullName>
    </submittedName>
</protein>
<dbReference type="SUPFAM" id="SSF52151">
    <property type="entry name" value="FabD/lysophospholipase-like"/>
    <property type="match status" value="1"/>
</dbReference>
<dbReference type="InterPro" id="IPR050301">
    <property type="entry name" value="NTE"/>
</dbReference>
<dbReference type="EMBL" id="FAXC01000419">
    <property type="protein sequence ID" value="CUV10442.1"/>
    <property type="molecule type" value="Genomic_DNA"/>
</dbReference>
<keyword evidence="1" id="KW-0378">Hydrolase</keyword>
<name>A0A160VIP9_9ZZZZ</name>
<organism evidence="5">
    <name type="scientific">hydrothermal vent metagenome</name>
    <dbReference type="NCBI Taxonomy" id="652676"/>
    <lineage>
        <taxon>unclassified sequences</taxon>
        <taxon>metagenomes</taxon>
        <taxon>ecological metagenomes</taxon>
    </lineage>
</organism>
<dbReference type="GO" id="GO:0016787">
    <property type="term" value="F:hydrolase activity"/>
    <property type="evidence" value="ECO:0007669"/>
    <property type="project" value="UniProtKB-KW"/>
</dbReference>
<dbReference type="PROSITE" id="PS51635">
    <property type="entry name" value="PNPLA"/>
    <property type="match status" value="1"/>
</dbReference>